<reference evidence="1 2" key="1">
    <citation type="journal article" date="2021" name="Elife">
        <title>Chloroplast acquisition without the gene transfer in kleptoplastic sea slugs, Plakobranchus ocellatus.</title>
        <authorList>
            <person name="Maeda T."/>
            <person name="Takahashi S."/>
            <person name="Yoshida T."/>
            <person name="Shimamura S."/>
            <person name="Takaki Y."/>
            <person name="Nagai Y."/>
            <person name="Toyoda A."/>
            <person name="Suzuki Y."/>
            <person name="Arimoto A."/>
            <person name="Ishii H."/>
            <person name="Satoh N."/>
            <person name="Nishiyama T."/>
            <person name="Hasebe M."/>
            <person name="Maruyama T."/>
            <person name="Minagawa J."/>
            <person name="Obokata J."/>
            <person name="Shigenobu S."/>
        </authorList>
    </citation>
    <scope>NUCLEOTIDE SEQUENCE [LARGE SCALE GENOMIC DNA]</scope>
</reference>
<dbReference type="Proteomes" id="UP000735302">
    <property type="component" value="Unassembled WGS sequence"/>
</dbReference>
<comment type="caution">
    <text evidence="1">The sequence shown here is derived from an EMBL/GenBank/DDBJ whole genome shotgun (WGS) entry which is preliminary data.</text>
</comment>
<name>A0AAV4A1S7_9GAST</name>
<accession>A0AAV4A1S7</accession>
<proteinExistence type="predicted"/>
<dbReference type="AlphaFoldDB" id="A0AAV4A1S7"/>
<protein>
    <submittedName>
        <fullName evidence="1">Uncharacterized protein</fullName>
    </submittedName>
</protein>
<organism evidence="1 2">
    <name type="scientific">Plakobranchus ocellatus</name>
    <dbReference type="NCBI Taxonomy" id="259542"/>
    <lineage>
        <taxon>Eukaryota</taxon>
        <taxon>Metazoa</taxon>
        <taxon>Spiralia</taxon>
        <taxon>Lophotrochozoa</taxon>
        <taxon>Mollusca</taxon>
        <taxon>Gastropoda</taxon>
        <taxon>Heterobranchia</taxon>
        <taxon>Euthyneura</taxon>
        <taxon>Panpulmonata</taxon>
        <taxon>Sacoglossa</taxon>
        <taxon>Placobranchoidea</taxon>
        <taxon>Plakobranchidae</taxon>
        <taxon>Plakobranchus</taxon>
    </lineage>
</organism>
<evidence type="ECO:0000313" key="2">
    <source>
        <dbReference type="Proteomes" id="UP000735302"/>
    </source>
</evidence>
<evidence type="ECO:0000313" key="1">
    <source>
        <dbReference type="EMBL" id="GFO00857.1"/>
    </source>
</evidence>
<sequence>MLAVESAFSCLTSEKLEIWKEFDSLIGIVCLEMKLLVFLMMHCLFHVKRAGFSQQLPDLTRVETSMSLQQLPCASLHQPGLATAVGCLDGRCSL</sequence>
<keyword evidence="2" id="KW-1185">Reference proteome</keyword>
<dbReference type="EMBL" id="BLXT01003156">
    <property type="protein sequence ID" value="GFO00857.1"/>
    <property type="molecule type" value="Genomic_DNA"/>
</dbReference>
<gene>
    <name evidence="1" type="ORF">PoB_002736200</name>
</gene>